<name>A0AAV6V3A0_9ARAC</name>
<accession>A0AAV6V3A0</accession>
<reference evidence="2 3" key="1">
    <citation type="journal article" date="2022" name="Nat. Ecol. Evol.">
        <title>A masculinizing supergene underlies an exaggerated male reproductive morph in a spider.</title>
        <authorList>
            <person name="Hendrickx F."/>
            <person name="De Corte Z."/>
            <person name="Sonet G."/>
            <person name="Van Belleghem S.M."/>
            <person name="Kostlbacher S."/>
            <person name="Vangestel C."/>
        </authorList>
    </citation>
    <scope>NUCLEOTIDE SEQUENCE [LARGE SCALE GENOMIC DNA]</scope>
    <source>
        <strain evidence="2">W744_W776</strain>
    </source>
</reference>
<feature type="region of interest" description="Disordered" evidence="1">
    <location>
        <begin position="1"/>
        <end position="21"/>
    </location>
</feature>
<dbReference type="Proteomes" id="UP000827092">
    <property type="component" value="Unassembled WGS sequence"/>
</dbReference>
<dbReference type="EMBL" id="JAFNEN010000167">
    <property type="protein sequence ID" value="KAG8191099.1"/>
    <property type="molecule type" value="Genomic_DNA"/>
</dbReference>
<dbReference type="AlphaFoldDB" id="A0AAV6V3A0"/>
<evidence type="ECO:0000313" key="2">
    <source>
        <dbReference type="EMBL" id="KAG8191099.1"/>
    </source>
</evidence>
<keyword evidence="3" id="KW-1185">Reference proteome</keyword>
<gene>
    <name evidence="2" type="ORF">JTE90_008411</name>
</gene>
<sequence length="106" mass="11900">MLVMSQMNVTTNGMLGENPPTTRNFLAVSLDEVSERSERFPSRISPPTPRHLICSEINFLLQRKSRGGKGDIKATREITGDVLDSNRFPSRMSGHDPLLSVRQIFN</sequence>
<organism evidence="2 3">
    <name type="scientific">Oedothorax gibbosus</name>
    <dbReference type="NCBI Taxonomy" id="931172"/>
    <lineage>
        <taxon>Eukaryota</taxon>
        <taxon>Metazoa</taxon>
        <taxon>Ecdysozoa</taxon>
        <taxon>Arthropoda</taxon>
        <taxon>Chelicerata</taxon>
        <taxon>Arachnida</taxon>
        <taxon>Araneae</taxon>
        <taxon>Araneomorphae</taxon>
        <taxon>Entelegynae</taxon>
        <taxon>Araneoidea</taxon>
        <taxon>Linyphiidae</taxon>
        <taxon>Erigoninae</taxon>
        <taxon>Oedothorax</taxon>
    </lineage>
</organism>
<proteinExistence type="predicted"/>
<evidence type="ECO:0000313" key="3">
    <source>
        <dbReference type="Proteomes" id="UP000827092"/>
    </source>
</evidence>
<evidence type="ECO:0000256" key="1">
    <source>
        <dbReference type="SAM" id="MobiDB-lite"/>
    </source>
</evidence>
<protein>
    <submittedName>
        <fullName evidence="2">Uncharacterized protein</fullName>
    </submittedName>
</protein>
<comment type="caution">
    <text evidence="2">The sequence shown here is derived from an EMBL/GenBank/DDBJ whole genome shotgun (WGS) entry which is preliminary data.</text>
</comment>